<reference evidence="3" key="2">
    <citation type="submission" date="2022-03" db="EMBL/GenBank/DDBJ databases">
        <title>Draft title - Genomic analysis of global carrot germplasm unveils the trajectory of domestication and the origin of high carotenoid orange carrot.</title>
        <authorList>
            <person name="Iorizzo M."/>
            <person name="Ellison S."/>
            <person name="Senalik D."/>
            <person name="Macko-Podgorni A."/>
            <person name="Grzebelus D."/>
            <person name="Bostan H."/>
            <person name="Rolling W."/>
            <person name="Curaba J."/>
            <person name="Simon P."/>
        </authorList>
    </citation>
    <scope>NUCLEOTIDE SEQUENCE</scope>
    <source>
        <tissue evidence="3">Leaf</tissue>
    </source>
</reference>
<accession>A0AAF1B056</accession>
<name>A0AAF1B056_DAUCS</name>
<feature type="compositionally biased region" description="Basic and acidic residues" evidence="1">
    <location>
        <begin position="253"/>
        <end position="264"/>
    </location>
</feature>
<dbReference type="Proteomes" id="UP000077755">
    <property type="component" value="Chromosome 4"/>
</dbReference>
<feature type="compositionally biased region" description="Polar residues" evidence="1">
    <location>
        <begin position="266"/>
        <end position="279"/>
    </location>
</feature>
<protein>
    <recommendedName>
        <fullName evidence="2">DUF7815 domain-containing protein</fullName>
    </recommendedName>
</protein>
<feature type="domain" description="DUF7815" evidence="2">
    <location>
        <begin position="56"/>
        <end position="78"/>
    </location>
</feature>
<evidence type="ECO:0000256" key="1">
    <source>
        <dbReference type="SAM" id="MobiDB-lite"/>
    </source>
</evidence>
<evidence type="ECO:0000259" key="2">
    <source>
        <dbReference type="Pfam" id="PF25122"/>
    </source>
</evidence>
<keyword evidence="4" id="KW-1185">Reference proteome</keyword>
<dbReference type="EMBL" id="CP093346">
    <property type="protein sequence ID" value="WOG98820.1"/>
    <property type="molecule type" value="Genomic_DNA"/>
</dbReference>
<proteinExistence type="predicted"/>
<organism evidence="3 4">
    <name type="scientific">Daucus carota subsp. sativus</name>
    <name type="common">Carrot</name>
    <dbReference type="NCBI Taxonomy" id="79200"/>
    <lineage>
        <taxon>Eukaryota</taxon>
        <taxon>Viridiplantae</taxon>
        <taxon>Streptophyta</taxon>
        <taxon>Embryophyta</taxon>
        <taxon>Tracheophyta</taxon>
        <taxon>Spermatophyta</taxon>
        <taxon>Magnoliopsida</taxon>
        <taxon>eudicotyledons</taxon>
        <taxon>Gunneridae</taxon>
        <taxon>Pentapetalae</taxon>
        <taxon>asterids</taxon>
        <taxon>campanulids</taxon>
        <taxon>Apiales</taxon>
        <taxon>Apiaceae</taxon>
        <taxon>Apioideae</taxon>
        <taxon>Scandiceae</taxon>
        <taxon>Daucinae</taxon>
        <taxon>Daucus</taxon>
        <taxon>Daucus sect. Daucus</taxon>
    </lineage>
</organism>
<sequence>MASEIPNDLIQKVQALLRKESGLSTYDPHDPSIHPLPSLDASISELDKSTPPEIPRCTKCNAKFLRGTKSLICIYCGSKKQDDDLPGPISFNSSSGCRWLLNSLDLDESQSVGSLNESFEVNKHHKPPKHDNSLRKLLDFRISLLEESEKPKTRVANKALEQNRSLNLTGAYLGNIFSKSPSMIVYDAVVPAEPVTEQIGSSQSKAFVVGEEKLASSSKISLGDSVVTTSETYDSKVSQQDENLSGSSPGDTALKHSDVAKDVDDNQLQANNTSEPSDSTIDRHEDSVDN</sequence>
<dbReference type="InterPro" id="IPR056717">
    <property type="entry name" value="DUF7815"/>
</dbReference>
<feature type="region of interest" description="Disordered" evidence="1">
    <location>
        <begin position="231"/>
        <end position="290"/>
    </location>
</feature>
<evidence type="ECO:0000313" key="3">
    <source>
        <dbReference type="EMBL" id="WOG98820.1"/>
    </source>
</evidence>
<gene>
    <name evidence="3" type="ORF">DCAR_0418165</name>
</gene>
<feature type="compositionally biased region" description="Basic and acidic residues" evidence="1">
    <location>
        <begin position="280"/>
        <end position="290"/>
    </location>
</feature>
<dbReference type="AlphaFoldDB" id="A0AAF1B056"/>
<dbReference type="Pfam" id="PF25122">
    <property type="entry name" value="DUF7815"/>
    <property type="match status" value="1"/>
</dbReference>
<dbReference type="PANTHER" id="PTHR36308">
    <property type="entry name" value="DENTIN SIALOPHOSPHOPROTEIN-RELATED"/>
    <property type="match status" value="1"/>
</dbReference>
<dbReference type="PANTHER" id="PTHR36308:SF1">
    <property type="entry name" value="DENTIN SIALOPHOSPHOPROTEIN-RELATED"/>
    <property type="match status" value="1"/>
</dbReference>
<feature type="compositionally biased region" description="Polar residues" evidence="1">
    <location>
        <begin position="231"/>
        <end position="250"/>
    </location>
</feature>
<evidence type="ECO:0000313" key="4">
    <source>
        <dbReference type="Proteomes" id="UP000077755"/>
    </source>
</evidence>
<reference evidence="3" key="1">
    <citation type="journal article" date="2016" name="Nat. Genet.">
        <title>A high-quality carrot genome assembly provides new insights into carotenoid accumulation and asterid genome evolution.</title>
        <authorList>
            <person name="Iorizzo M."/>
            <person name="Ellison S."/>
            <person name="Senalik D."/>
            <person name="Zeng P."/>
            <person name="Satapoomin P."/>
            <person name="Huang J."/>
            <person name="Bowman M."/>
            <person name="Iovene M."/>
            <person name="Sanseverino W."/>
            <person name="Cavagnaro P."/>
            <person name="Yildiz M."/>
            <person name="Macko-Podgorni A."/>
            <person name="Moranska E."/>
            <person name="Grzebelus E."/>
            <person name="Grzebelus D."/>
            <person name="Ashrafi H."/>
            <person name="Zheng Z."/>
            <person name="Cheng S."/>
            <person name="Spooner D."/>
            <person name="Van Deynze A."/>
            <person name="Simon P."/>
        </authorList>
    </citation>
    <scope>NUCLEOTIDE SEQUENCE</scope>
    <source>
        <tissue evidence="3">Leaf</tissue>
    </source>
</reference>